<proteinExistence type="predicted"/>
<evidence type="ECO:0000313" key="4">
    <source>
        <dbReference type="Proteomes" id="UP000077248"/>
    </source>
</evidence>
<dbReference type="VEuPathDB" id="FungiDB:CC77DRAFT_718155"/>
<dbReference type="OMA" id="PWIAPPQ"/>
<keyword evidence="2" id="KW-1133">Transmembrane helix</keyword>
<dbReference type="AlphaFoldDB" id="A0A177DV79"/>
<keyword evidence="2" id="KW-0472">Membrane</keyword>
<reference evidence="3 4" key="1">
    <citation type="submission" date="2016-05" db="EMBL/GenBank/DDBJ databases">
        <title>Comparative analysis of secretome profiles of manganese(II)-oxidizing ascomycete fungi.</title>
        <authorList>
            <consortium name="DOE Joint Genome Institute"/>
            <person name="Zeiner C.A."/>
            <person name="Purvine S.O."/>
            <person name="Zink E.M."/>
            <person name="Wu S."/>
            <person name="Pasa-Tolic L."/>
            <person name="Chaput D.L."/>
            <person name="Haridas S."/>
            <person name="Grigoriev I.V."/>
            <person name="Santelli C.M."/>
            <person name="Hansel C.M."/>
        </authorList>
    </citation>
    <scope>NUCLEOTIDE SEQUENCE [LARGE SCALE GENOMIC DNA]</scope>
    <source>
        <strain evidence="3 4">SRC1lrK2f</strain>
    </source>
</reference>
<dbReference type="Proteomes" id="UP000077248">
    <property type="component" value="Unassembled WGS sequence"/>
</dbReference>
<protein>
    <submittedName>
        <fullName evidence="3">Uncharacterized protein</fullName>
    </submittedName>
</protein>
<dbReference type="KEGG" id="aalt:CC77DRAFT_718155"/>
<evidence type="ECO:0000313" key="3">
    <source>
        <dbReference type="EMBL" id="OAG23416.1"/>
    </source>
</evidence>
<feature type="compositionally biased region" description="Basic and acidic residues" evidence="1">
    <location>
        <begin position="65"/>
        <end position="78"/>
    </location>
</feature>
<evidence type="ECO:0000256" key="2">
    <source>
        <dbReference type="SAM" id="Phobius"/>
    </source>
</evidence>
<dbReference type="RefSeq" id="XP_018388837.1">
    <property type="nucleotide sequence ID" value="XM_018532880.1"/>
</dbReference>
<feature type="transmembrane region" description="Helical" evidence="2">
    <location>
        <begin position="20"/>
        <end position="43"/>
    </location>
</feature>
<feature type="compositionally biased region" description="Polar residues" evidence="1">
    <location>
        <begin position="80"/>
        <end position="89"/>
    </location>
</feature>
<organism evidence="3 4">
    <name type="scientific">Alternaria alternata</name>
    <name type="common">Alternaria rot fungus</name>
    <name type="synonym">Torula alternata</name>
    <dbReference type="NCBI Taxonomy" id="5599"/>
    <lineage>
        <taxon>Eukaryota</taxon>
        <taxon>Fungi</taxon>
        <taxon>Dikarya</taxon>
        <taxon>Ascomycota</taxon>
        <taxon>Pezizomycotina</taxon>
        <taxon>Dothideomycetes</taxon>
        <taxon>Pleosporomycetidae</taxon>
        <taxon>Pleosporales</taxon>
        <taxon>Pleosporineae</taxon>
        <taxon>Pleosporaceae</taxon>
        <taxon>Alternaria</taxon>
        <taxon>Alternaria sect. Alternaria</taxon>
        <taxon>Alternaria alternata complex</taxon>
    </lineage>
</organism>
<keyword evidence="4" id="KW-1185">Reference proteome</keyword>
<accession>A0A177DV79</accession>
<evidence type="ECO:0000256" key="1">
    <source>
        <dbReference type="SAM" id="MobiDB-lite"/>
    </source>
</evidence>
<keyword evidence="2" id="KW-0812">Transmembrane</keyword>
<feature type="region of interest" description="Disordered" evidence="1">
    <location>
        <begin position="64"/>
        <end position="102"/>
    </location>
</feature>
<sequence>MPPLFKPSSLASTESWHPPVYLQHLSEAILLFALFATVLRSFLVARREGRMTSSGVGQNDLAITQEKKLPIHQRKDSYQEELNTPSKKMQSFDDKVEEKSTSVRRDDNYIRLPSLDQEPNQYLQSLQQETLRPILSPIYPWTSPPQRLPGPYDAPYFPVPLPTVRSEESSGIKEQSPIIKTEPVPDDVPEELETVSYTRRVSTPSIPDHESLLEGAVTVSSKGWRRTQWTVTAG</sequence>
<name>A0A177DV79_ALTAL</name>
<dbReference type="GeneID" id="29118474"/>
<gene>
    <name evidence="3" type="ORF">CC77DRAFT_718155</name>
</gene>
<feature type="compositionally biased region" description="Basic and acidic residues" evidence="1">
    <location>
        <begin position="90"/>
        <end position="102"/>
    </location>
</feature>
<dbReference type="EMBL" id="KV441473">
    <property type="protein sequence ID" value="OAG23416.1"/>
    <property type="molecule type" value="Genomic_DNA"/>
</dbReference>